<organism evidence="6 7">
    <name type="scientific">Carnobacterium divergens DSM 20623</name>
    <dbReference type="NCBI Taxonomy" id="1449336"/>
    <lineage>
        <taxon>Bacteria</taxon>
        <taxon>Bacillati</taxon>
        <taxon>Bacillota</taxon>
        <taxon>Bacilli</taxon>
        <taxon>Lactobacillales</taxon>
        <taxon>Carnobacteriaceae</taxon>
        <taxon>Carnobacterium</taxon>
    </lineage>
</organism>
<sequence length="202" mass="23481">MEGVEMEKLTRKEEMQKTRKTILAHAQQLFMLKGYRSTSTREIAEFSQITQPALYHHFKDKETLYIEVIREVTQKVTVELNAIIAGDIEPELTLKKMILTLIDQHPTNIMLMIHDILNEMKPENQLILFQLSQEAYTKPLSHYFVEMAQRGLLKSTINPNTAASFVMMSISPLFGQQPFKHKKPIEEQVDELIQLMLYGVFN</sequence>
<evidence type="ECO:0000256" key="1">
    <source>
        <dbReference type="ARBA" id="ARBA00023015"/>
    </source>
</evidence>
<dbReference type="eggNOG" id="COG1309">
    <property type="taxonomic scope" value="Bacteria"/>
</dbReference>
<evidence type="ECO:0000313" key="7">
    <source>
        <dbReference type="Proteomes" id="UP000051658"/>
    </source>
</evidence>
<dbReference type="EMBL" id="JQBS01000035">
    <property type="protein sequence ID" value="KRN54608.1"/>
    <property type="molecule type" value="Genomic_DNA"/>
</dbReference>
<dbReference type="AlphaFoldDB" id="A0A0R2HP03"/>
<gene>
    <name evidence="6" type="ORF">IV74_GL002192</name>
</gene>
<dbReference type="InterPro" id="IPR001647">
    <property type="entry name" value="HTH_TetR"/>
</dbReference>
<protein>
    <recommendedName>
        <fullName evidence="5">HTH tetR-type domain-containing protein</fullName>
    </recommendedName>
</protein>
<dbReference type="InterPro" id="IPR023772">
    <property type="entry name" value="DNA-bd_HTH_TetR-type_CS"/>
</dbReference>
<dbReference type="PANTHER" id="PTHR47506:SF1">
    <property type="entry name" value="HTH-TYPE TRANSCRIPTIONAL REGULATOR YJDC"/>
    <property type="match status" value="1"/>
</dbReference>
<evidence type="ECO:0000259" key="5">
    <source>
        <dbReference type="PROSITE" id="PS50977"/>
    </source>
</evidence>
<keyword evidence="2 4" id="KW-0238">DNA-binding</keyword>
<dbReference type="Gene3D" id="1.10.357.10">
    <property type="entry name" value="Tetracycline Repressor, domain 2"/>
    <property type="match status" value="1"/>
</dbReference>
<dbReference type="Proteomes" id="UP000051658">
    <property type="component" value="Unassembled WGS sequence"/>
</dbReference>
<feature type="domain" description="HTH tetR-type" evidence="5">
    <location>
        <begin position="16"/>
        <end position="76"/>
    </location>
</feature>
<dbReference type="PATRIC" id="fig|1449336.4.peg.2230"/>
<dbReference type="SUPFAM" id="SSF46689">
    <property type="entry name" value="Homeodomain-like"/>
    <property type="match status" value="1"/>
</dbReference>
<evidence type="ECO:0000313" key="6">
    <source>
        <dbReference type="EMBL" id="KRN54608.1"/>
    </source>
</evidence>
<feature type="DNA-binding region" description="H-T-H motif" evidence="4">
    <location>
        <begin position="39"/>
        <end position="58"/>
    </location>
</feature>
<dbReference type="Gene3D" id="1.10.10.60">
    <property type="entry name" value="Homeodomain-like"/>
    <property type="match status" value="1"/>
</dbReference>
<evidence type="ECO:0000256" key="4">
    <source>
        <dbReference type="PROSITE-ProRule" id="PRU00335"/>
    </source>
</evidence>
<evidence type="ECO:0000256" key="3">
    <source>
        <dbReference type="ARBA" id="ARBA00023163"/>
    </source>
</evidence>
<keyword evidence="1" id="KW-0805">Transcription regulation</keyword>
<proteinExistence type="predicted"/>
<dbReference type="InterPro" id="IPR009057">
    <property type="entry name" value="Homeodomain-like_sf"/>
</dbReference>
<dbReference type="PRINTS" id="PR00455">
    <property type="entry name" value="HTHTETR"/>
</dbReference>
<dbReference type="Pfam" id="PF00440">
    <property type="entry name" value="TetR_N"/>
    <property type="match status" value="1"/>
</dbReference>
<dbReference type="PROSITE" id="PS50977">
    <property type="entry name" value="HTH_TETR_2"/>
    <property type="match status" value="1"/>
</dbReference>
<dbReference type="PANTHER" id="PTHR47506">
    <property type="entry name" value="TRANSCRIPTIONAL REGULATORY PROTEIN"/>
    <property type="match status" value="1"/>
</dbReference>
<dbReference type="GO" id="GO:0003677">
    <property type="term" value="F:DNA binding"/>
    <property type="evidence" value="ECO:0007669"/>
    <property type="project" value="UniProtKB-UniRule"/>
</dbReference>
<dbReference type="PROSITE" id="PS01081">
    <property type="entry name" value="HTH_TETR_1"/>
    <property type="match status" value="1"/>
</dbReference>
<keyword evidence="3" id="KW-0804">Transcription</keyword>
<evidence type="ECO:0000256" key="2">
    <source>
        <dbReference type="ARBA" id="ARBA00023125"/>
    </source>
</evidence>
<keyword evidence="7" id="KW-1185">Reference proteome</keyword>
<name>A0A0R2HP03_CARDV</name>
<accession>A0A0R2HP03</accession>
<comment type="caution">
    <text evidence="6">The sequence shown here is derived from an EMBL/GenBank/DDBJ whole genome shotgun (WGS) entry which is preliminary data.</text>
</comment>
<reference evidence="6 7" key="1">
    <citation type="journal article" date="2015" name="Genome Announc.">
        <title>Expanding the biotechnology potential of lactobacilli through comparative genomics of 213 strains and associated genera.</title>
        <authorList>
            <person name="Sun Z."/>
            <person name="Harris H.M."/>
            <person name="McCann A."/>
            <person name="Guo C."/>
            <person name="Argimon S."/>
            <person name="Zhang W."/>
            <person name="Yang X."/>
            <person name="Jeffery I.B."/>
            <person name="Cooney J.C."/>
            <person name="Kagawa T.F."/>
            <person name="Liu W."/>
            <person name="Song Y."/>
            <person name="Salvetti E."/>
            <person name="Wrobel A."/>
            <person name="Rasinkangas P."/>
            <person name="Parkhill J."/>
            <person name="Rea M.C."/>
            <person name="O'Sullivan O."/>
            <person name="Ritari J."/>
            <person name="Douillard F.P."/>
            <person name="Paul Ross R."/>
            <person name="Yang R."/>
            <person name="Briner A.E."/>
            <person name="Felis G.E."/>
            <person name="de Vos W.M."/>
            <person name="Barrangou R."/>
            <person name="Klaenhammer T.R."/>
            <person name="Caufield P.W."/>
            <person name="Cui Y."/>
            <person name="Zhang H."/>
            <person name="O'Toole P.W."/>
        </authorList>
    </citation>
    <scope>NUCLEOTIDE SEQUENCE [LARGE SCALE GENOMIC DNA]</scope>
    <source>
        <strain evidence="6 7">DSM 20623</strain>
    </source>
</reference>